<evidence type="ECO:0000313" key="3">
    <source>
        <dbReference type="Proteomes" id="UP001235341"/>
    </source>
</evidence>
<gene>
    <name evidence="2" type="ORF">RFB13_00690</name>
</gene>
<comment type="similarity">
    <text evidence="1">Belongs to the UPF0401 family.</text>
</comment>
<organism evidence="2 3">
    <name type="scientific">Serratia fonticola</name>
    <dbReference type="NCBI Taxonomy" id="47917"/>
    <lineage>
        <taxon>Bacteria</taxon>
        <taxon>Pseudomonadati</taxon>
        <taxon>Pseudomonadota</taxon>
        <taxon>Gammaproteobacteria</taxon>
        <taxon>Enterobacterales</taxon>
        <taxon>Yersiniaceae</taxon>
        <taxon>Serratia</taxon>
    </lineage>
</organism>
<dbReference type="Proteomes" id="UP001235341">
    <property type="component" value="Chromosome"/>
</dbReference>
<reference evidence="2 3" key="1">
    <citation type="submission" date="2023-08" db="EMBL/GenBank/DDBJ databases">
        <title>Complete Genome and Methylome dissection of Serratia fonticola NEB369.</title>
        <authorList>
            <person name="Fomenkov A."/>
            <person name="Roberts R.D."/>
        </authorList>
    </citation>
    <scope>NUCLEOTIDE SEQUENCE [LARGE SCALE GENOMIC DNA]</scope>
    <source>
        <strain evidence="2 3">NEB369</strain>
    </source>
</reference>
<evidence type="ECO:0000313" key="2">
    <source>
        <dbReference type="EMBL" id="WMT14909.1"/>
    </source>
</evidence>
<proteinExistence type="inferred from homology"/>
<dbReference type="Gene3D" id="3.30.160.130">
    <property type="entry name" value="ykff protein like domains"/>
    <property type="match status" value="1"/>
</dbReference>
<dbReference type="Pfam" id="PF06006">
    <property type="entry name" value="DUF905"/>
    <property type="match status" value="1"/>
</dbReference>
<dbReference type="InterPro" id="IPR009253">
    <property type="entry name" value="DUF905"/>
</dbReference>
<name>A0ABY9PQV0_SERFO</name>
<protein>
    <submittedName>
        <fullName evidence="2">DUF905 family protein</fullName>
    </submittedName>
</protein>
<sequence>MYCKNYFLRRPYLLVYGLLLFTLRADTHHSRIIQCQHRILPLRFLPICRPKLLLLTYTSVSTEDDQDTHFRLVIRVNCGQLLWRD</sequence>
<dbReference type="SUPFAM" id="SSF54786">
    <property type="entry name" value="YcfA/nrd intein domain"/>
    <property type="match status" value="1"/>
</dbReference>
<accession>A0ABY9PQV0</accession>
<dbReference type="InterPro" id="IPR038612">
    <property type="entry name" value="YkfF-like_sf"/>
</dbReference>
<keyword evidence="3" id="KW-1185">Reference proteome</keyword>
<dbReference type="EMBL" id="CP133586">
    <property type="protein sequence ID" value="WMT14909.1"/>
    <property type="molecule type" value="Genomic_DNA"/>
</dbReference>
<dbReference type="RefSeq" id="WP_309205658.1">
    <property type="nucleotide sequence ID" value="NZ_CP133586.1"/>
</dbReference>
<evidence type="ECO:0000256" key="1">
    <source>
        <dbReference type="ARBA" id="ARBA00007059"/>
    </source>
</evidence>